<name>A0A9D2KHF3_9MICO</name>
<protein>
    <submittedName>
        <fullName evidence="2">Uncharacterized protein</fullName>
    </submittedName>
</protein>
<gene>
    <name evidence="2" type="ORF">H9800_02695</name>
</gene>
<evidence type="ECO:0000313" key="2">
    <source>
        <dbReference type="EMBL" id="HJA03752.1"/>
    </source>
</evidence>
<evidence type="ECO:0000313" key="3">
    <source>
        <dbReference type="Proteomes" id="UP000824220"/>
    </source>
</evidence>
<sequence length="55" mass="5841">MPSPDAAWPIGPGFTLSGSREPGRFGRILCAAALLGAISNAVLVIFEKAVLKRWM</sequence>
<feature type="transmembrane region" description="Helical" evidence="1">
    <location>
        <begin position="25"/>
        <end position="46"/>
    </location>
</feature>
<comment type="caution">
    <text evidence="2">The sequence shown here is derived from an EMBL/GenBank/DDBJ whole genome shotgun (WGS) entry which is preliminary data.</text>
</comment>
<dbReference type="Proteomes" id="UP000824220">
    <property type="component" value="Unassembled WGS sequence"/>
</dbReference>
<keyword evidence="1" id="KW-1133">Transmembrane helix</keyword>
<proteinExistence type="predicted"/>
<reference evidence="2" key="1">
    <citation type="journal article" date="2021" name="PeerJ">
        <title>Extensive microbial diversity within the chicken gut microbiome revealed by metagenomics and culture.</title>
        <authorList>
            <person name="Gilroy R."/>
            <person name="Ravi A."/>
            <person name="Getino M."/>
            <person name="Pursley I."/>
            <person name="Horton D.L."/>
            <person name="Alikhan N.F."/>
            <person name="Baker D."/>
            <person name="Gharbi K."/>
            <person name="Hall N."/>
            <person name="Watson M."/>
            <person name="Adriaenssens E.M."/>
            <person name="Foster-Nyarko E."/>
            <person name="Jarju S."/>
            <person name="Secka A."/>
            <person name="Antonio M."/>
            <person name="Oren A."/>
            <person name="Chaudhuri R.R."/>
            <person name="La Ragione R."/>
            <person name="Hildebrand F."/>
            <person name="Pallen M.J."/>
        </authorList>
    </citation>
    <scope>NUCLEOTIDE SEQUENCE</scope>
    <source>
        <strain evidence="2">ChiHjej8B7-3636</strain>
    </source>
</reference>
<accession>A0A9D2KHF3</accession>
<dbReference type="EMBL" id="DXAM01000040">
    <property type="protein sequence ID" value="HJA03752.1"/>
    <property type="molecule type" value="Genomic_DNA"/>
</dbReference>
<keyword evidence="1" id="KW-0472">Membrane</keyword>
<dbReference type="AlphaFoldDB" id="A0A9D2KHF3"/>
<evidence type="ECO:0000256" key="1">
    <source>
        <dbReference type="SAM" id="Phobius"/>
    </source>
</evidence>
<keyword evidence="1" id="KW-0812">Transmembrane</keyword>
<reference evidence="2" key="2">
    <citation type="submission" date="2021-04" db="EMBL/GenBank/DDBJ databases">
        <authorList>
            <person name="Gilroy R."/>
        </authorList>
    </citation>
    <scope>NUCLEOTIDE SEQUENCE</scope>
    <source>
        <strain evidence="2">ChiHjej8B7-3636</strain>
    </source>
</reference>
<organism evidence="2 3">
    <name type="scientific">Candidatus Microbacterium stercoravium</name>
    <dbReference type="NCBI Taxonomy" id="2838697"/>
    <lineage>
        <taxon>Bacteria</taxon>
        <taxon>Bacillati</taxon>
        <taxon>Actinomycetota</taxon>
        <taxon>Actinomycetes</taxon>
        <taxon>Micrococcales</taxon>
        <taxon>Microbacteriaceae</taxon>
        <taxon>Microbacterium</taxon>
    </lineage>
</organism>